<evidence type="ECO:0000313" key="2">
    <source>
        <dbReference type="EMBL" id="GCD20375.1"/>
    </source>
</evidence>
<feature type="transmembrane region" description="Helical" evidence="1">
    <location>
        <begin position="136"/>
        <end position="156"/>
    </location>
</feature>
<dbReference type="Proteomes" id="UP000288246">
    <property type="component" value="Unassembled WGS sequence"/>
</dbReference>
<comment type="caution">
    <text evidence="2">The sequence shown here is derived from an EMBL/GenBank/DDBJ whole genome shotgun (WGS) entry which is preliminary data.</text>
</comment>
<evidence type="ECO:0000256" key="1">
    <source>
        <dbReference type="SAM" id="Phobius"/>
    </source>
</evidence>
<dbReference type="AlphaFoldDB" id="A0A401V0J7"/>
<dbReference type="RefSeq" id="WP_124342882.1">
    <property type="nucleotide sequence ID" value="NZ_BHYL01000141.1"/>
</dbReference>
<organism evidence="2 3">
    <name type="scientific">Cellulomonas algicola</name>
    <dbReference type="NCBI Taxonomy" id="2071633"/>
    <lineage>
        <taxon>Bacteria</taxon>
        <taxon>Bacillati</taxon>
        <taxon>Actinomycetota</taxon>
        <taxon>Actinomycetes</taxon>
        <taxon>Micrococcales</taxon>
        <taxon>Cellulomonadaceae</taxon>
        <taxon>Cellulomonas</taxon>
    </lineage>
</organism>
<evidence type="ECO:0000313" key="3">
    <source>
        <dbReference type="Proteomes" id="UP000288246"/>
    </source>
</evidence>
<dbReference type="OrthoDB" id="4831516at2"/>
<keyword evidence="1" id="KW-1133">Transmembrane helix</keyword>
<name>A0A401V0J7_9CELL</name>
<gene>
    <name evidence="2" type="ORF">CTKZ_19370</name>
</gene>
<protein>
    <submittedName>
        <fullName evidence="2">Uncharacterized protein</fullName>
    </submittedName>
</protein>
<keyword evidence="1" id="KW-0812">Transmembrane</keyword>
<feature type="transmembrane region" description="Helical" evidence="1">
    <location>
        <begin position="196"/>
        <end position="217"/>
    </location>
</feature>
<sequence>MTRTPTTAPLRETRGDALLRRWLSLGGLLTAIGVGNLIAALNWNAISRGSGDVRAVAAMERYAIWGFLFLILGQAVMTRRAFLESRRGDGVAEAPSDDDVAPRTRAADLPVHQLHAPVDDLDAPPRLAPAGWRRVLAGWAVVGAVLAAVRGAWLVAEWADHWYVAERFYAVHLDPSNPADPTYADIARLLGSGNEALVTGAVLLVVAAALVVAARLLRRARPAR</sequence>
<accession>A0A401V0J7</accession>
<reference evidence="2 3" key="1">
    <citation type="submission" date="2018-11" db="EMBL/GenBank/DDBJ databases">
        <title>Draft genome sequence of Cellulomonas takizawaensis strain TKZ-21.</title>
        <authorList>
            <person name="Yamamura H."/>
            <person name="Hayashi T."/>
            <person name="Hamada M."/>
            <person name="Serisawa Y."/>
            <person name="Matsuyama K."/>
            <person name="Nakagawa Y."/>
            <person name="Otoguro M."/>
            <person name="Yanagida F."/>
            <person name="Hayakawa M."/>
        </authorList>
    </citation>
    <scope>NUCLEOTIDE SEQUENCE [LARGE SCALE GENOMIC DNA]</scope>
    <source>
        <strain evidence="2 3">TKZ-21</strain>
    </source>
</reference>
<feature type="transmembrane region" description="Helical" evidence="1">
    <location>
        <begin position="62"/>
        <end position="78"/>
    </location>
</feature>
<feature type="transmembrane region" description="Helical" evidence="1">
    <location>
        <begin position="21"/>
        <end position="42"/>
    </location>
</feature>
<dbReference type="EMBL" id="BHYL01000141">
    <property type="protein sequence ID" value="GCD20375.1"/>
    <property type="molecule type" value="Genomic_DNA"/>
</dbReference>
<keyword evidence="3" id="KW-1185">Reference proteome</keyword>
<proteinExistence type="predicted"/>
<keyword evidence="1" id="KW-0472">Membrane</keyword>